<dbReference type="PROSITE" id="PS50011">
    <property type="entry name" value="PROTEIN_KINASE_DOM"/>
    <property type="match status" value="1"/>
</dbReference>
<evidence type="ECO:0000256" key="6">
    <source>
        <dbReference type="ARBA" id="ARBA00023136"/>
    </source>
</evidence>
<keyword evidence="7" id="KW-1015">Disulfide bond</keyword>
<dbReference type="PANTHER" id="PTHR32444">
    <property type="entry name" value="BULB-TYPE LECTIN DOMAIN-CONTAINING PROTEIN"/>
    <property type="match status" value="1"/>
</dbReference>
<keyword evidence="8" id="KW-0325">Glycoprotein</keyword>
<evidence type="ECO:0000256" key="12">
    <source>
        <dbReference type="SAM" id="Phobius"/>
    </source>
</evidence>
<protein>
    <recommendedName>
        <fullName evidence="2">non-specific serine/threonine protein kinase</fullName>
        <ecNumber evidence="2">2.7.11.1</ecNumber>
    </recommendedName>
</protein>
<dbReference type="SUPFAM" id="SSF56112">
    <property type="entry name" value="Protein kinase-like (PK-like)"/>
    <property type="match status" value="1"/>
</dbReference>
<dbReference type="SMART" id="SM00220">
    <property type="entry name" value="S_TKc"/>
    <property type="match status" value="1"/>
</dbReference>
<comment type="catalytic activity">
    <reaction evidence="10">
        <text>L-seryl-[protein] + ATP = O-phospho-L-seryl-[protein] + ADP + H(+)</text>
        <dbReference type="Rhea" id="RHEA:17989"/>
        <dbReference type="Rhea" id="RHEA-COMP:9863"/>
        <dbReference type="Rhea" id="RHEA-COMP:11604"/>
        <dbReference type="ChEBI" id="CHEBI:15378"/>
        <dbReference type="ChEBI" id="CHEBI:29999"/>
        <dbReference type="ChEBI" id="CHEBI:30616"/>
        <dbReference type="ChEBI" id="CHEBI:83421"/>
        <dbReference type="ChEBI" id="CHEBI:456216"/>
        <dbReference type="EC" id="2.7.11.1"/>
    </reaction>
</comment>
<dbReference type="Pfam" id="PF08276">
    <property type="entry name" value="PAN_2"/>
    <property type="match status" value="1"/>
</dbReference>
<dbReference type="Pfam" id="PF11883">
    <property type="entry name" value="DUF3403"/>
    <property type="match status" value="1"/>
</dbReference>
<keyword evidence="11" id="KW-0245">EGF-like domain</keyword>
<dbReference type="InterPro" id="IPR001480">
    <property type="entry name" value="Bulb-type_lectin_dom"/>
</dbReference>
<evidence type="ECO:0000313" key="16">
    <source>
        <dbReference type="EMBL" id="KAK6124446.1"/>
    </source>
</evidence>
<dbReference type="InterPro" id="IPR008271">
    <property type="entry name" value="Ser/Thr_kinase_AS"/>
</dbReference>
<evidence type="ECO:0000256" key="7">
    <source>
        <dbReference type="ARBA" id="ARBA00023157"/>
    </source>
</evidence>
<keyword evidence="4" id="KW-0732">Signal</keyword>
<keyword evidence="5 12" id="KW-1133">Transmembrane helix</keyword>
<organism evidence="16 17">
    <name type="scientific">Rehmannia glutinosa</name>
    <name type="common">Chinese foxglove</name>
    <dbReference type="NCBI Taxonomy" id="99300"/>
    <lineage>
        <taxon>Eukaryota</taxon>
        <taxon>Viridiplantae</taxon>
        <taxon>Streptophyta</taxon>
        <taxon>Embryophyta</taxon>
        <taxon>Tracheophyta</taxon>
        <taxon>Spermatophyta</taxon>
        <taxon>Magnoliopsida</taxon>
        <taxon>eudicotyledons</taxon>
        <taxon>Gunneridae</taxon>
        <taxon>Pentapetalae</taxon>
        <taxon>asterids</taxon>
        <taxon>lamiids</taxon>
        <taxon>Lamiales</taxon>
        <taxon>Orobanchaceae</taxon>
        <taxon>Rehmannieae</taxon>
        <taxon>Rehmannia</taxon>
    </lineage>
</organism>
<dbReference type="InterPro" id="IPR000858">
    <property type="entry name" value="S_locus_glycoprot_dom"/>
</dbReference>
<dbReference type="InterPro" id="IPR021820">
    <property type="entry name" value="S-locus_recpt_kinase_C"/>
</dbReference>
<dbReference type="PANTHER" id="PTHR32444:SF242">
    <property type="entry name" value="G-TYPE LECTIN S-RECEPTOR-LIKE SERINE_THREONINE-PROTEIN KINASE RKS1"/>
    <property type="match status" value="1"/>
</dbReference>
<dbReference type="CDD" id="cd01098">
    <property type="entry name" value="PAN_AP_plant"/>
    <property type="match status" value="1"/>
</dbReference>
<sequence length="594" mass="68092">MNGKIVWSSNLTVSSSNSTAILIDTGNFVLHDSENSDRVLWQSFDHPTDTYLPDMEVQINVHDGEKRVFTSWESPIDPSPGNYSMGVDTRGPPQIVIWEGLNRRWRSGHWNGLIFTGVPEMRPFYRIGFRLNERDGMLDVTYTPSSSSDLIKFRISWDGIEIQERWIDESREWDVIHRHPVEECDRYNYCGNYGKCRKMDVPKCSCMEGFVPKDNDQWIRGNWSGGCIRRRKLQCEDNSGKPDGFVQVESVKLPDFVDYVGSEDVKDCEKMCRQNCSCVAYRDKNHVRKIVIITSVISGMFLICVSVWILLKRKTKCHETLNRNELPKVRPSGEFSSDLSGPCDLVESQQPNGSELAMFNFSCMVAATDNFSDENKLGQGGFGHVYKESCETIGLLHSRRRKTASLRVYAQQKPGFISFDVDKKAQLDWSKRFSIIEGIARGLVYLHRDSRLRIIHRDLKASNILLDEEMNPKISDFGMARIFGGSQDEANTNRMFIALEYCSWRSYLAKKHQLPLDRVLKYHRICMLCVQDMAAHRPDMPAVVLMLESQNTSLPMPRQPTFTSMRHNLDADMWNGNQDVVSSNNVTISVILGR</sequence>
<accession>A0ABR0UPQ2</accession>
<feature type="domain" description="Bulb-type lectin" evidence="15">
    <location>
        <begin position="1"/>
        <end position="43"/>
    </location>
</feature>
<evidence type="ECO:0000256" key="1">
    <source>
        <dbReference type="ARBA" id="ARBA00004167"/>
    </source>
</evidence>
<evidence type="ECO:0000259" key="15">
    <source>
        <dbReference type="PROSITE" id="PS50927"/>
    </source>
</evidence>
<dbReference type="EC" id="2.7.11.1" evidence="2"/>
<evidence type="ECO:0000259" key="14">
    <source>
        <dbReference type="PROSITE" id="PS50026"/>
    </source>
</evidence>
<feature type="domain" description="EGF-like" evidence="14">
    <location>
        <begin position="180"/>
        <end position="216"/>
    </location>
</feature>
<dbReference type="Pfam" id="PF00069">
    <property type="entry name" value="Pkinase"/>
    <property type="match status" value="1"/>
</dbReference>
<evidence type="ECO:0000256" key="11">
    <source>
        <dbReference type="PROSITE-ProRule" id="PRU00076"/>
    </source>
</evidence>
<comment type="catalytic activity">
    <reaction evidence="9">
        <text>L-threonyl-[protein] + ATP = O-phospho-L-threonyl-[protein] + ADP + H(+)</text>
        <dbReference type="Rhea" id="RHEA:46608"/>
        <dbReference type="Rhea" id="RHEA-COMP:11060"/>
        <dbReference type="Rhea" id="RHEA-COMP:11605"/>
        <dbReference type="ChEBI" id="CHEBI:15378"/>
        <dbReference type="ChEBI" id="CHEBI:30013"/>
        <dbReference type="ChEBI" id="CHEBI:30616"/>
        <dbReference type="ChEBI" id="CHEBI:61977"/>
        <dbReference type="ChEBI" id="CHEBI:456216"/>
        <dbReference type="EC" id="2.7.11.1"/>
    </reaction>
</comment>
<dbReference type="Gene3D" id="3.30.200.20">
    <property type="entry name" value="Phosphorylase Kinase, domain 1"/>
    <property type="match status" value="1"/>
</dbReference>
<reference evidence="16 17" key="1">
    <citation type="journal article" date="2021" name="Comput. Struct. Biotechnol. J.">
        <title>De novo genome assembly of the potent medicinal plant Rehmannia glutinosa using nanopore technology.</title>
        <authorList>
            <person name="Ma L."/>
            <person name="Dong C."/>
            <person name="Song C."/>
            <person name="Wang X."/>
            <person name="Zheng X."/>
            <person name="Niu Y."/>
            <person name="Chen S."/>
            <person name="Feng W."/>
        </authorList>
    </citation>
    <scope>NUCLEOTIDE SEQUENCE [LARGE SCALE GENOMIC DNA]</scope>
    <source>
        <strain evidence="16">DH-2019</strain>
    </source>
</reference>
<dbReference type="Pfam" id="PF01453">
    <property type="entry name" value="B_lectin"/>
    <property type="match status" value="1"/>
</dbReference>
<evidence type="ECO:0000256" key="8">
    <source>
        <dbReference type="ARBA" id="ARBA00023180"/>
    </source>
</evidence>
<evidence type="ECO:0000259" key="13">
    <source>
        <dbReference type="PROSITE" id="PS50011"/>
    </source>
</evidence>
<dbReference type="Gene3D" id="1.10.510.10">
    <property type="entry name" value="Transferase(Phosphotransferase) domain 1"/>
    <property type="match status" value="1"/>
</dbReference>
<evidence type="ECO:0000313" key="17">
    <source>
        <dbReference type="Proteomes" id="UP001318860"/>
    </source>
</evidence>
<evidence type="ECO:0000256" key="3">
    <source>
        <dbReference type="ARBA" id="ARBA00022692"/>
    </source>
</evidence>
<evidence type="ECO:0000256" key="2">
    <source>
        <dbReference type="ARBA" id="ARBA00012513"/>
    </source>
</evidence>
<dbReference type="PROSITE" id="PS50927">
    <property type="entry name" value="BULB_LECTIN"/>
    <property type="match status" value="1"/>
</dbReference>
<evidence type="ECO:0000256" key="9">
    <source>
        <dbReference type="ARBA" id="ARBA00047899"/>
    </source>
</evidence>
<evidence type="ECO:0000256" key="10">
    <source>
        <dbReference type="ARBA" id="ARBA00048679"/>
    </source>
</evidence>
<gene>
    <name evidence="16" type="ORF">DH2020_041823</name>
</gene>
<dbReference type="PROSITE" id="PS50026">
    <property type="entry name" value="EGF_3"/>
    <property type="match status" value="1"/>
</dbReference>
<proteinExistence type="predicted"/>
<name>A0ABR0UPQ2_REHGL</name>
<comment type="subcellular location">
    <subcellularLocation>
        <location evidence="1">Membrane</location>
        <topology evidence="1">Single-pass membrane protein</topology>
    </subcellularLocation>
</comment>
<evidence type="ECO:0000256" key="4">
    <source>
        <dbReference type="ARBA" id="ARBA00022729"/>
    </source>
</evidence>
<comment type="caution">
    <text evidence="11">Lacks conserved residue(s) required for the propagation of feature annotation.</text>
</comment>
<feature type="transmembrane region" description="Helical" evidence="12">
    <location>
        <begin position="290"/>
        <end position="311"/>
    </location>
</feature>
<keyword evidence="3 12" id="KW-0812">Transmembrane</keyword>
<dbReference type="InterPro" id="IPR011009">
    <property type="entry name" value="Kinase-like_dom_sf"/>
</dbReference>
<dbReference type="InterPro" id="IPR000742">
    <property type="entry name" value="EGF"/>
</dbReference>
<dbReference type="InterPro" id="IPR003609">
    <property type="entry name" value="Pan_app"/>
</dbReference>
<dbReference type="Proteomes" id="UP001318860">
    <property type="component" value="Unassembled WGS sequence"/>
</dbReference>
<dbReference type="EMBL" id="JABTTQ020002403">
    <property type="protein sequence ID" value="KAK6124446.1"/>
    <property type="molecule type" value="Genomic_DNA"/>
</dbReference>
<comment type="caution">
    <text evidence="16">The sequence shown here is derived from an EMBL/GenBank/DDBJ whole genome shotgun (WGS) entry which is preliminary data.</text>
</comment>
<dbReference type="Gene3D" id="2.90.10.10">
    <property type="entry name" value="Bulb-type lectin domain"/>
    <property type="match status" value="1"/>
</dbReference>
<keyword evidence="17" id="KW-1185">Reference proteome</keyword>
<evidence type="ECO:0000256" key="5">
    <source>
        <dbReference type="ARBA" id="ARBA00022989"/>
    </source>
</evidence>
<dbReference type="SUPFAM" id="SSF51110">
    <property type="entry name" value="alpha-D-mannose-specific plant lectins"/>
    <property type="match status" value="1"/>
</dbReference>
<dbReference type="InterPro" id="IPR000719">
    <property type="entry name" value="Prot_kinase_dom"/>
</dbReference>
<keyword evidence="6 12" id="KW-0472">Membrane</keyword>
<dbReference type="PROSITE" id="PS00108">
    <property type="entry name" value="PROTEIN_KINASE_ST"/>
    <property type="match status" value="1"/>
</dbReference>
<dbReference type="InterPro" id="IPR036426">
    <property type="entry name" value="Bulb-type_lectin_dom_sf"/>
</dbReference>
<feature type="domain" description="Protein kinase" evidence="13">
    <location>
        <begin position="290"/>
        <end position="594"/>
    </location>
</feature>
<dbReference type="Pfam" id="PF00954">
    <property type="entry name" value="S_locus_glycop"/>
    <property type="match status" value="1"/>
</dbReference>